<dbReference type="GO" id="GO:0005227">
    <property type="term" value="F:calcium-activated cation channel activity"/>
    <property type="evidence" value="ECO:0007669"/>
    <property type="project" value="InterPro"/>
</dbReference>
<dbReference type="GO" id="GO:0005886">
    <property type="term" value="C:plasma membrane"/>
    <property type="evidence" value="ECO:0007669"/>
    <property type="project" value="TreeGrafter"/>
</dbReference>
<evidence type="ECO:0000256" key="2">
    <source>
        <dbReference type="SAM" id="Phobius"/>
    </source>
</evidence>
<protein>
    <recommendedName>
        <fullName evidence="3">CSC1/OSCA1-like 7TM region domain-containing protein</fullName>
    </recommendedName>
</protein>
<feature type="region of interest" description="Disordered" evidence="1">
    <location>
        <begin position="283"/>
        <end position="421"/>
    </location>
</feature>
<dbReference type="OrthoDB" id="1689567at2759"/>
<feature type="domain" description="CSC1/OSCA1-like 7TM region" evidence="3">
    <location>
        <begin position="10"/>
        <end position="189"/>
    </location>
</feature>
<dbReference type="AlphaFoldDB" id="A0A433A870"/>
<keyword evidence="2" id="KW-0472">Membrane</keyword>
<organism evidence="4 5">
    <name type="scientific">Jimgerdemannia flammicorona</name>
    <dbReference type="NCBI Taxonomy" id="994334"/>
    <lineage>
        <taxon>Eukaryota</taxon>
        <taxon>Fungi</taxon>
        <taxon>Fungi incertae sedis</taxon>
        <taxon>Mucoromycota</taxon>
        <taxon>Mucoromycotina</taxon>
        <taxon>Endogonomycetes</taxon>
        <taxon>Endogonales</taxon>
        <taxon>Endogonaceae</taxon>
        <taxon>Jimgerdemannia</taxon>
    </lineage>
</organism>
<feature type="transmembrane region" description="Helical" evidence="2">
    <location>
        <begin position="12"/>
        <end position="34"/>
    </location>
</feature>
<name>A0A433A870_9FUNG</name>
<feature type="compositionally biased region" description="Basic and acidic residues" evidence="1">
    <location>
        <begin position="283"/>
        <end position="297"/>
    </location>
</feature>
<sequence>MDEVGLSSMRYYHFSIFNVLIVFLLGTTFLNTIIDLVYTPTSILTLLANSLPQGANFFVNYVVFNTCAHAMELVQLGSQLFGHFFATLPFIAITPRVLSKHTRPWWFPFYYYYPNHILVFVIVITYSLIQPLIIVFGLLYFAIALVVFKYQFAFAYVRRYESGGKYYRRMLRYTSDGLIVFQLLMIGLFYLKKAVVAGTLAIPLLVLTGYCKIYLRTLFRERCKFLAVDVEWGEERGIDERERQRVWEHAQETGFIGSVERMWKWRWIKEWWRRKRGQRLDDRNRERERRRKEEEGRSTGIEGLAGTGGGAVSGGVRRRMSDAMRLMSRGRDREEDCEGRGESVDLSDAEVTSGITEPLWIDEDPEEGSPRQRGVMMSPKDSGVRESTQQGRGFVVDVGEGEEECLEERAVEGDVSSGEED</sequence>
<feature type="transmembrane region" description="Helical" evidence="2">
    <location>
        <begin position="135"/>
        <end position="158"/>
    </location>
</feature>
<evidence type="ECO:0000259" key="3">
    <source>
        <dbReference type="Pfam" id="PF02714"/>
    </source>
</evidence>
<feature type="compositionally biased region" description="Basic and acidic residues" evidence="1">
    <location>
        <begin position="329"/>
        <end position="343"/>
    </location>
</feature>
<evidence type="ECO:0000313" key="4">
    <source>
        <dbReference type="EMBL" id="RUO98913.1"/>
    </source>
</evidence>
<accession>A0A433A870</accession>
<feature type="non-terminal residue" evidence="4">
    <location>
        <position position="421"/>
    </location>
</feature>
<dbReference type="InterPro" id="IPR045122">
    <property type="entry name" value="Csc1-like"/>
</dbReference>
<dbReference type="Proteomes" id="UP000268093">
    <property type="component" value="Unassembled WGS sequence"/>
</dbReference>
<evidence type="ECO:0000256" key="1">
    <source>
        <dbReference type="SAM" id="MobiDB-lite"/>
    </source>
</evidence>
<dbReference type="PANTHER" id="PTHR13018:SF139">
    <property type="entry name" value="PHOSPHATE METABOLISM PROTEIN 7"/>
    <property type="match status" value="1"/>
</dbReference>
<reference evidence="4 5" key="1">
    <citation type="journal article" date="2018" name="New Phytol.">
        <title>Phylogenomics of Endogonaceae and evolution of mycorrhizas within Mucoromycota.</title>
        <authorList>
            <person name="Chang Y."/>
            <person name="Desiro A."/>
            <person name="Na H."/>
            <person name="Sandor L."/>
            <person name="Lipzen A."/>
            <person name="Clum A."/>
            <person name="Barry K."/>
            <person name="Grigoriev I.V."/>
            <person name="Martin F.M."/>
            <person name="Stajich J.E."/>
            <person name="Smith M.E."/>
            <person name="Bonito G."/>
            <person name="Spatafora J.W."/>
        </authorList>
    </citation>
    <scope>NUCLEOTIDE SEQUENCE [LARGE SCALE GENOMIC DNA]</scope>
    <source>
        <strain evidence="4 5">GMNB39</strain>
    </source>
</reference>
<feature type="transmembrane region" description="Helical" evidence="2">
    <location>
        <begin position="80"/>
        <end position="98"/>
    </location>
</feature>
<dbReference type="EMBL" id="RBNI01017832">
    <property type="protein sequence ID" value="RUO98913.1"/>
    <property type="molecule type" value="Genomic_DNA"/>
</dbReference>
<proteinExistence type="predicted"/>
<dbReference type="PANTHER" id="PTHR13018">
    <property type="entry name" value="PROBABLE MEMBRANE PROTEIN DUF221-RELATED"/>
    <property type="match status" value="1"/>
</dbReference>
<gene>
    <name evidence="4" type="ORF">BC936DRAFT_140763</name>
</gene>
<feature type="transmembrane region" description="Helical" evidence="2">
    <location>
        <begin position="170"/>
        <end position="190"/>
    </location>
</feature>
<evidence type="ECO:0000313" key="5">
    <source>
        <dbReference type="Proteomes" id="UP000268093"/>
    </source>
</evidence>
<dbReference type="Pfam" id="PF02714">
    <property type="entry name" value="RSN1_7TM"/>
    <property type="match status" value="1"/>
</dbReference>
<keyword evidence="2" id="KW-0812">Transmembrane</keyword>
<feature type="compositionally biased region" description="Gly residues" evidence="1">
    <location>
        <begin position="303"/>
        <end position="313"/>
    </location>
</feature>
<keyword evidence="5" id="KW-1185">Reference proteome</keyword>
<feature type="transmembrane region" description="Helical" evidence="2">
    <location>
        <begin position="196"/>
        <end position="215"/>
    </location>
</feature>
<dbReference type="InterPro" id="IPR003864">
    <property type="entry name" value="CSC1/OSCA1-like_7TM"/>
</dbReference>
<keyword evidence="2" id="KW-1133">Transmembrane helix</keyword>
<feature type="transmembrane region" description="Helical" evidence="2">
    <location>
        <begin position="110"/>
        <end position="129"/>
    </location>
</feature>
<comment type="caution">
    <text evidence="4">The sequence shown here is derived from an EMBL/GenBank/DDBJ whole genome shotgun (WGS) entry which is preliminary data.</text>
</comment>